<accession>A0A086TED7</accession>
<feature type="compositionally biased region" description="Basic residues" evidence="2">
    <location>
        <begin position="223"/>
        <end position="233"/>
    </location>
</feature>
<evidence type="ECO:0000256" key="1">
    <source>
        <dbReference type="PROSITE-ProRule" id="PRU00267"/>
    </source>
</evidence>
<dbReference type="HOGENOM" id="CLU_042807_0_1_1"/>
<proteinExistence type="predicted"/>
<dbReference type="GO" id="GO:0005634">
    <property type="term" value="C:nucleus"/>
    <property type="evidence" value="ECO:0007669"/>
    <property type="project" value="UniProtKB-UniRule"/>
</dbReference>
<sequence length="286" mass="31367">MVNSIDILRKFTTDYIRQTNLLLGDTGAYAGLLAEYDNAAGFLGQPVGDLPRQEDGKKERKKRTHDPDAPKRPLTPYFLYMQNARSIIANDLGPDAPKGAVQEEGQRRWATMKPDEKKVRLALSHPVTVDARLAWNEAYRYNLRLYNARVHSYKAGNMEAKNMDEQEAAAYANANGIPMPDLKGDKEGDNVPNDQDAIARQLQQVAQAPDLSTGGDEADGKTPKKAGGGRKRRSEAAPAEQPGLSNLAGMPTSPDKKRRRTSAKPTAAETPEEPKKSGRKKATKSS</sequence>
<name>A0A086TED7_HAPC1</name>
<evidence type="ECO:0000256" key="2">
    <source>
        <dbReference type="SAM" id="MobiDB-lite"/>
    </source>
</evidence>
<evidence type="ECO:0000313" key="4">
    <source>
        <dbReference type="EMBL" id="KFH47719.1"/>
    </source>
</evidence>
<dbReference type="Proteomes" id="UP000029964">
    <property type="component" value="Unassembled WGS sequence"/>
</dbReference>
<comment type="caution">
    <text evidence="4">The sequence shown here is derived from an EMBL/GenBank/DDBJ whole genome shotgun (WGS) entry which is preliminary data.</text>
</comment>
<dbReference type="InterPro" id="IPR009071">
    <property type="entry name" value="HMG_box_dom"/>
</dbReference>
<evidence type="ECO:0000313" key="5">
    <source>
        <dbReference type="Proteomes" id="UP000029964"/>
    </source>
</evidence>
<dbReference type="PROSITE" id="PS50118">
    <property type="entry name" value="HMG_BOX_2"/>
    <property type="match status" value="1"/>
</dbReference>
<feature type="region of interest" description="Disordered" evidence="2">
    <location>
        <begin position="207"/>
        <end position="286"/>
    </location>
</feature>
<keyword evidence="1" id="KW-0539">Nucleus</keyword>
<dbReference type="GO" id="GO:0003677">
    <property type="term" value="F:DNA binding"/>
    <property type="evidence" value="ECO:0007669"/>
    <property type="project" value="UniProtKB-UniRule"/>
</dbReference>
<dbReference type="InterPro" id="IPR036910">
    <property type="entry name" value="HMG_box_dom_sf"/>
</dbReference>
<feature type="DNA-binding region" description="HMG box" evidence="1">
    <location>
        <begin position="70"/>
        <end position="118"/>
    </location>
</feature>
<keyword evidence="5" id="KW-1185">Reference proteome</keyword>
<dbReference type="AlphaFoldDB" id="A0A086TED7"/>
<dbReference type="OrthoDB" id="5550281at2759"/>
<dbReference type="EMBL" id="JPKY01000007">
    <property type="protein sequence ID" value="KFH47719.1"/>
    <property type="molecule type" value="Genomic_DNA"/>
</dbReference>
<dbReference type="STRING" id="857340.A0A086TED7"/>
<gene>
    <name evidence="4" type="ORF">ACRE_014530</name>
</gene>
<reference evidence="5" key="1">
    <citation type="journal article" date="2014" name="Genome Announc.">
        <title>Genome sequence and annotation of Acremonium chrysogenum, producer of the beta-lactam antibiotic cephalosporin C.</title>
        <authorList>
            <person name="Terfehr D."/>
            <person name="Dahlmann T.A."/>
            <person name="Specht T."/>
            <person name="Zadra I."/>
            <person name="Kuernsteiner H."/>
            <person name="Kueck U."/>
        </authorList>
    </citation>
    <scope>NUCLEOTIDE SEQUENCE [LARGE SCALE GENOMIC DNA]</scope>
    <source>
        <strain evidence="5">ATCC 11550 / CBS 779.69 / DSM 880 / IAM 14645 / JCM 23072 / IMI 49137</strain>
    </source>
</reference>
<feature type="domain" description="HMG box" evidence="3">
    <location>
        <begin position="70"/>
        <end position="118"/>
    </location>
</feature>
<dbReference type="SUPFAM" id="SSF47095">
    <property type="entry name" value="HMG-box"/>
    <property type="match status" value="1"/>
</dbReference>
<organism evidence="4 5">
    <name type="scientific">Hapsidospora chrysogenum (strain ATCC 11550 / CBS 779.69 / DSM 880 / IAM 14645 / JCM 23072 / IMI 49137)</name>
    <name type="common">Acremonium chrysogenum</name>
    <dbReference type="NCBI Taxonomy" id="857340"/>
    <lineage>
        <taxon>Eukaryota</taxon>
        <taxon>Fungi</taxon>
        <taxon>Dikarya</taxon>
        <taxon>Ascomycota</taxon>
        <taxon>Pezizomycotina</taxon>
        <taxon>Sordariomycetes</taxon>
        <taxon>Hypocreomycetidae</taxon>
        <taxon>Hypocreales</taxon>
        <taxon>Bionectriaceae</taxon>
        <taxon>Hapsidospora</taxon>
    </lineage>
</organism>
<keyword evidence="1" id="KW-0238">DNA-binding</keyword>
<evidence type="ECO:0000259" key="3">
    <source>
        <dbReference type="PROSITE" id="PS50118"/>
    </source>
</evidence>
<dbReference type="Gene3D" id="1.10.30.10">
    <property type="entry name" value="High mobility group box domain"/>
    <property type="match status" value="1"/>
</dbReference>
<protein>
    <recommendedName>
        <fullName evidence="3">HMG box domain-containing protein</fullName>
    </recommendedName>
</protein>
<feature type="compositionally biased region" description="Basic residues" evidence="2">
    <location>
        <begin position="277"/>
        <end position="286"/>
    </location>
</feature>
<feature type="region of interest" description="Disordered" evidence="2">
    <location>
        <begin position="44"/>
        <end position="74"/>
    </location>
</feature>